<reference evidence="1 2" key="2">
    <citation type="journal article" date="2022" name="Mol. Ecol. Resour.">
        <title>The genomes of chicory, endive, great burdock and yacon provide insights into Asteraceae paleo-polyploidization history and plant inulin production.</title>
        <authorList>
            <person name="Fan W."/>
            <person name="Wang S."/>
            <person name="Wang H."/>
            <person name="Wang A."/>
            <person name="Jiang F."/>
            <person name="Liu H."/>
            <person name="Zhao H."/>
            <person name="Xu D."/>
            <person name="Zhang Y."/>
        </authorList>
    </citation>
    <scope>NUCLEOTIDE SEQUENCE [LARGE SCALE GENOMIC DNA]</scope>
    <source>
        <strain evidence="2">cv. Niubang</strain>
    </source>
</reference>
<gene>
    <name evidence="1" type="ORF">L6452_40672</name>
</gene>
<name>A0ACB8XNA8_ARCLA</name>
<keyword evidence="2" id="KW-1185">Reference proteome</keyword>
<dbReference type="Proteomes" id="UP001055879">
    <property type="component" value="Linkage Group LG16"/>
</dbReference>
<proteinExistence type="predicted"/>
<reference evidence="2" key="1">
    <citation type="journal article" date="2022" name="Mol. Ecol. Resour.">
        <title>The genomes of chicory, endive, great burdock and yacon provide insights into Asteraceae palaeo-polyploidization history and plant inulin production.</title>
        <authorList>
            <person name="Fan W."/>
            <person name="Wang S."/>
            <person name="Wang H."/>
            <person name="Wang A."/>
            <person name="Jiang F."/>
            <person name="Liu H."/>
            <person name="Zhao H."/>
            <person name="Xu D."/>
            <person name="Zhang Y."/>
        </authorList>
    </citation>
    <scope>NUCLEOTIDE SEQUENCE [LARGE SCALE GENOMIC DNA]</scope>
    <source>
        <strain evidence="2">cv. Niubang</strain>
    </source>
</reference>
<accession>A0ACB8XNA8</accession>
<protein>
    <submittedName>
        <fullName evidence="1">Uncharacterized protein</fullName>
    </submittedName>
</protein>
<organism evidence="1 2">
    <name type="scientific">Arctium lappa</name>
    <name type="common">Greater burdock</name>
    <name type="synonym">Lappa major</name>
    <dbReference type="NCBI Taxonomy" id="4217"/>
    <lineage>
        <taxon>Eukaryota</taxon>
        <taxon>Viridiplantae</taxon>
        <taxon>Streptophyta</taxon>
        <taxon>Embryophyta</taxon>
        <taxon>Tracheophyta</taxon>
        <taxon>Spermatophyta</taxon>
        <taxon>Magnoliopsida</taxon>
        <taxon>eudicotyledons</taxon>
        <taxon>Gunneridae</taxon>
        <taxon>Pentapetalae</taxon>
        <taxon>asterids</taxon>
        <taxon>campanulids</taxon>
        <taxon>Asterales</taxon>
        <taxon>Asteraceae</taxon>
        <taxon>Carduoideae</taxon>
        <taxon>Cardueae</taxon>
        <taxon>Arctiinae</taxon>
        <taxon>Arctium</taxon>
    </lineage>
</organism>
<dbReference type="EMBL" id="CM042062">
    <property type="protein sequence ID" value="KAI3669437.1"/>
    <property type="molecule type" value="Genomic_DNA"/>
</dbReference>
<sequence>MSIEVFWHVCSSTNCYKNLFHLTHNLIERITYPIPIILFFHESVVEAGQPAGVQWCSWHITSSLLATELAVRICETPLSLYQYQLVCNLNFVLLQVLPSSNHELLTLLTRLQSKKEELFALLMMN</sequence>
<evidence type="ECO:0000313" key="1">
    <source>
        <dbReference type="EMBL" id="KAI3669437.1"/>
    </source>
</evidence>
<comment type="caution">
    <text evidence="1">The sequence shown here is derived from an EMBL/GenBank/DDBJ whole genome shotgun (WGS) entry which is preliminary data.</text>
</comment>
<evidence type="ECO:0000313" key="2">
    <source>
        <dbReference type="Proteomes" id="UP001055879"/>
    </source>
</evidence>